<dbReference type="PRINTS" id="PR01415">
    <property type="entry name" value="ANKYRIN"/>
</dbReference>
<evidence type="ECO:0000259" key="2">
    <source>
        <dbReference type="Pfam" id="PF11929"/>
    </source>
</evidence>
<dbReference type="EMBL" id="DS114573">
    <property type="protein sequence ID" value="EAX86778.1"/>
    <property type="molecule type" value="Genomic_DNA"/>
</dbReference>
<keyword evidence="4" id="KW-1185">Reference proteome</keyword>
<feature type="repeat" description="ANK" evidence="1">
    <location>
        <begin position="350"/>
        <end position="382"/>
    </location>
</feature>
<evidence type="ECO:0000313" key="4">
    <source>
        <dbReference type="Proteomes" id="UP000001542"/>
    </source>
</evidence>
<dbReference type="eggNOG" id="KOG4177">
    <property type="taxonomic scope" value="Eukaryota"/>
</dbReference>
<dbReference type="SMART" id="SM00248">
    <property type="entry name" value="ANK"/>
    <property type="match status" value="6"/>
</dbReference>
<dbReference type="InterPro" id="IPR002110">
    <property type="entry name" value="Ankyrin_rpt"/>
</dbReference>
<dbReference type="Pfam" id="PF11929">
    <property type="entry name" value="DUF3447"/>
    <property type="match status" value="1"/>
</dbReference>
<organism evidence="3 4">
    <name type="scientific">Trichomonas vaginalis (strain ATCC PRA-98 / G3)</name>
    <dbReference type="NCBI Taxonomy" id="412133"/>
    <lineage>
        <taxon>Eukaryota</taxon>
        <taxon>Metamonada</taxon>
        <taxon>Parabasalia</taxon>
        <taxon>Trichomonadida</taxon>
        <taxon>Trichomonadidae</taxon>
        <taxon>Trichomonas</taxon>
    </lineage>
</organism>
<dbReference type="Pfam" id="PF12796">
    <property type="entry name" value="Ank_2"/>
    <property type="match status" value="1"/>
</dbReference>
<gene>
    <name evidence="3" type="ORF">TVAG_245450</name>
</gene>
<dbReference type="Gene3D" id="1.25.40.20">
    <property type="entry name" value="Ankyrin repeat-containing domain"/>
    <property type="match status" value="2"/>
</dbReference>
<dbReference type="PROSITE" id="PS50297">
    <property type="entry name" value="ANK_REP_REGION"/>
    <property type="match status" value="5"/>
</dbReference>
<dbReference type="Pfam" id="PF13606">
    <property type="entry name" value="Ank_3"/>
    <property type="match status" value="1"/>
</dbReference>
<dbReference type="PANTHER" id="PTHR24182:SF13">
    <property type="entry name" value="LD18443P"/>
    <property type="match status" value="1"/>
</dbReference>
<sequence length="501" mass="58141">MEPQDDQHAFRELMKISNDFFAAYDAIYKIQTLDDDEINKIFEFIKVRCFGILRISPVEIMQRISDEFVYQNRYIRSCWSLFIKIYQEYRPKRVTHISDIFDYFFYKEYKFTLSGQHPIKFIEYEKQNISFDIHKPHTIYRAIMDDDIRLFISRTQEEEFNNNHKLKSDFYPENEGGYSYLELCCYHGAVKCFKFLRTEFKSENITSYCLAFSYLGGNIEIINECLKKFKPDSRSMKYAIISRNTNFIMHLVNEYHIEIHLEDCIGHENVQAYCMYYNETKNLNACFPYSTCFHYLPLCQYFLSKHPNINQHAIGFKGNTALHFAAWGDLIDIVQLLLSHGANINEKNENGWTALHYTANYNALNATCLLVKSGADIHIKDNNGRTPLHLAAVNNCIETAALLISHIKNVDKDKTNLGRTALHYAAIGNSKETAELLISAGADIKAKDKNKETVLHAAARNNSKEIAEFIINYHVDIEAKDANGRSPLHCAAYFNCKDTVE</sequence>
<dbReference type="Pfam" id="PF13857">
    <property type="entry name" value="Ank_5"/>
    <property type="match status" value="1"/>
</dbReference>
<dbReference type="AlphaFoldDB" id="A2G7T4"/>
<dbReference type="Proteomes" id="UP000001542">
    <property type="component" value="Unassembled WGS sequence"/>
</dbReference>
<dbReference type="SUPFAM" id="SSF48403">
    <property type="entry name" value="Ankyrin repeat"/>
    <property type="match status" value="1"/>
</dbReference>
<proteinExistence type="predicted"/>
<feature type="repeat" description="ANK" evidence="1">
    <location>
        <begin position="450"/>
        <end position="482"/>
    </location>
</feature>
<keyword evidence="1" id="KW-0040">ANK repeat</keyword>
<feature type="repeat" description="ANK" evidence="1">
    <location>
        <begin position="417"/>
        <end position="449"/>
    </location>
</feature>
<reference evidence="3" key="1">
    <citation type="submission" date="2006-10" db="EMBL/GenBank/DDBJ databases">
        <authorList>
            <person name="Amadeo P."/>
            <person name="Zhao Q."/>
            <person name="Wortman J."/>
            <person name="Fraser-Liggett C."/>
            <person name="Carlton J."/>
        </authorList>
    </citation>
    <scope>NUCLEOTIDE SEQUENCE</scope>
    <source>
        <strain evidence="3">G3</strain>
    </source>
</reference>
<accession>A2G7T4</accession>
<dbReference type="InterPro" id="IPR020683">
    <property type="entry name" value="DUF3447"/>
</dbReference>
<feature type="domain" description="DUF3447" evidence="2">
    <location>
        <begin position="203"/>
        <end position="276"/>
    </location>
</feature>
<dbReference type="VEuPathDB" id="TrichDB:TVAGG3_0192730"/>
<feature type="non-terminal residue" evidence="3">
    <location>
        <position position="501"/>
    </location>
</feature>
<dbReference type="SMR" id="A2G7T4"/>
<evidence type="ECO:0000313" key="3">
    <source>
        <dbReference type="EMBL" id="EAX86778.1"/>
    </source>
</evidence>
<dbReference type="VEuPathDB" id="TrichDB:TVAG_245450"/>
<dbReference type="InterPro" id="IPR036770">
    <property type="entry name" value="Ankyrin_rpt-contain_sf"/>
</dbReference>
<name>A2G7T4_TRIV3</name>
<dbReference type="PANTHER" id="PTHR24182">
    <property type="entry name" value="ANKYRIN REPEAT AND SOCS BOX CONTAINING 4"/>
    <property type="match status" value="1"/>
</dbReference>
<evidence type="ECO:0000256" key="1">
    <source>
        <dbReference type="PROSITE-ProRule" id="PRU00023"/>
    </source>
</evidence>
<protein>
    <recommendedName>
        <fullName evidence="2">DUF3447 domain-containing protein</fullName>
    </recommendedName>
</protein>
<dbReference type="VEuPathDB" id="TrichDB:TVAGG3_0982900"/>
<feature type="repeat" description="ANK" evidence="1">
    <location>
        <begin position="317"/>
        <end position="349"/>
    </location>
</feature>
<dbReference type="OrthoDB" id="195446at2759"/>
<feature type="repeat" description="ANK" evidence="1">
    <location>
        <begin position="383"/>
        <end position="415"/>
    </location>
</feature>
<dbReference type="PROSITE" id="PS50088">
    <property type="entry name" value="ANK_REPEAT"/>
    <property type="match status" value="5"/>
</dbReference>
<reference evidence="3" key="2">
    <citation type="journal article" date="2007" name="Science">
        <title>Draft genome sequence of the sexually transmitted pathogen Trichomonas vaginalis.</title>
        <authorList>
            <person name="Carlton J.M."/>
            <person name="Hirt R.P."/>
            <person name="Silva J.C."/>
            <person name="Delcher A.L."/>
            <person name="Schatz M."/>
            <person name="Zhao Q."/>
            <person name="Wortman J.R."/>
            <person name="Bidwell S.L."/>
            <person name="Alsmark U.C.M."/>
            <person name="Besteiro S."/>
            <person name="Sicheritz-Ponten T."/>
            <person name="Noel C.J."/>
            <person name="Dacks J.B."/>
            <person name="Foster P.G."/>
            <person name="Simillion C."/>
            <person name="Van de Peer Y."/>
            <person name="Miranda-Saavedra D."/>
            <person name="Barton G.J."/>
            <person name="Westrop G.D."/>
            <person name="Mueller S."/>
            <person name="Dessi D."/>
            <person name="Fiori P.L."/>
            <person name="Ren Q."/>
            <person name="Paulsen I."/>
            <person name="Zhang H."/>
            <person name="Bastida-Corcuera F.D."/>
            <person name="Simoes-Barbosa A."/>
            <person name="Brown M.T."/>
            <person name="Hayes R.D."/>
            <person name="Mukherjee M."/>
            <person name="Okumura C.Y."/>
            <person name="Schneider R."/>
            <person name="Smith A.J."/>
            <person name="Vanacova S."/>
            <person name="Villalvazo M."/>
            <person name="Haas B.J."/>
            <person name="Pertea M."/>
            <person name="Feldblyum T.V."/>
            <person name="Utterback T.R."/>
            <person name="Shu C.L."/>
            <person name="Osoegawa K."/>
            <person name="de Jong P.J."/>
            <person name="Hrdy I."/>
            <person name="Horvathova L."/>
            <person name="Zubacova Z."/>
            <person name="Dolezal P."/>
            <person name="Malik S.B."/>
            <person name="Logsdon J.M. Jr."/>
            <person name="Henze K."/>
            <person name="Gupta A."/>
            <person name="Wang C.C."/>
            <person name="Dunne R.L."/>
            <person name="Upcroft J.A."/>
            <person name="Upcroft P."/>
            <person name="White O."/>
            <person name="Salzberg S.L."/>
            <person name="Tang P."/>
            <person name="Chiu C.-H."/>
            <person name="Lee Y.-S."/>
            <person name="Embley T.M."/>
            <person name="Coombs G.H."/>
            <person name="Mottram J.C."/>
            <person name="Tachezy J."/>
            <person name="Fraser-Liggett C.M."/>
            <person name="Johnson P.J."/>
        </authorList>
    </citation>
    <scope>NUCLEOTIDE SEQUENCE [LARGE SCALE GENOMIC DNA]</scope>
    <source>
        <strain evidence="3">G3</strain>
    </source>
</reference>
<dbReference type="STRING" id="5722.A2G7T4"/>
<dbReference type="InParanoid" id="A2G7T4"/>